<evidence type="ECO:0000313" key="3">
    <source>
        <dbReference type="Proteomes" id="UP000239203"/>
    </source>
</evidence>
<dbReference type="Gene3D" id="3.40.50.1950">
    <property type="entry name" value="Flavin prenyltransferase-like"/>
    <property type="match status" value="1"/>
</dbReference>
<name>A0A2S6GF82_9PSEU</name>
<protein>
    <submittedName>
        <fullName evidence="2">Flavoprotein</fullName>
    </submittedName>
</protein>
<gene>
    <name evidence="2" type="ORF">CLV40_1238</name>
</gene>
<dbReference type="Pfam" id="PF02441">
    <property type="entry name" value="Flavoprotein"/>
    <property type="match status" value="1"/>
</dbReference>
<evidence type="ECO:0000313" key="2">
    <source>
        <dbReference type="EMBL" id="PPK63888.1"/>
    </source>
</evidence>
<accession>A0A2S6GF82</accession>
<sequence>MILGLVSAAAAGVDRRLRAELAEPAAARGWRLAITFTPTAGRWMAAVGETERLQALTDLPVRSEPRLPGEPKPYPVPDAFLFVPATTNSLAKLALGIADNQALTALGEAVGLPGVPVVIRPQASDAQRAHPMFTAHLDTLRGAGCRIADADPSAPWEPLLDLLDKPARA</sequence>
<feature type="domain" description="Flavoprotein" evidence="1">
    <location>
        <begin position="18"/>
        <end position="134"/>
    </location>
</feature>
<dbReference type="GO" id="GO:0003824">
    <property type="term" value="F:catalytic activity"/>
    <property type="evidence" value="ECO:0007669"/>
    <property type="project" value="InterPro"/>
</dbReference>
<evidence type="ECO:0000259" key="1">
    <source>
        <dbReference type="Pfam" id="PF02441"/>
    </source>
</evidence>
<dbReference type="OrthoDB" id="161343at2"/>
<dbReference type="Proteomes" id="UP000239203">
    <property type="component" value="Unassembled WGS sequence"/>
</dbReference>
<dbReference type="EMBL" id="PTIX01000023">
    <property type="protein sequence ID" value="PPK63888.1"/>
    <property type="molecule type" value="Genomic_DNA"/>
</dbReference>
<proteinExistence type="predicted"/>
<dbReference type="SUPFAM" id="SSF52507">
    <property type="entry name" value="Homo-oligomeric flavin-containing Cys decarboxylases, HFCD"/>
    <property type="match status" value="1"/>
</dbReference>
<reference evidence="2 3" key="1">
    <citation type="submission" date="2018-02" db="EMBL/GenBank/DDBJ databases">
        <title>Genomic Encyclopedia of Archaeal and Bacterial Type Strains, Phase II (KMG-II): from individual species to whole genera.</title>
        <authorList>
            <person name="Goeker M."/>
        </authorList>
    </citation>
    <scope>NUCLEOTIDE SEQUENCE [LARGE SCALE GENOMIC DNA]</scope>
    <source>
        <strain evidence="2 3">YU 961-1</strain>
    </source>
</reference>
<comment type="caution">
    <text evidence="2">The sequence shown here is derived from an EMBL/GenBank/DDBJ whole genome shotgun (WGS) entry which is preliminary data.</text>
</comment>
<keyword evidence="3" id="KW-1185">Reference proteome</keyword>
<dbReference type="InterPro" id="IPR036551">
    <property type="entry name" value="Flavin_trans-like"/>
</dbReference>
<organism evidence="2 3">
    <name type="scientific">Actinokineospora auranticolor</name>
    <dbReference type="NCBI Taxonomy" id="155976"/>
    <lineage>
        <taxon>Bacteria</taxon>
        <taxon>Bacillati</taxon>
        <taxon>Actinomycetota</taxon>
        <taxon>Actinomycetes</taxon>
        <taxon>Pseudonocardiales</taxon>
        <taxon>Pseudonocardiaceae</taxon>
        <taxon>Actinokineospora</taxon>
    </lineage>
</organism>
<dbReference type="AlphaFoldDB" id="A0A2S6GF82"/>
<dbReference type="InterPro" id="IPR003382">
    <property type="entry name" value="Flavoprotein"/>
</dbReference>